<dbReference type="PANTHER" id="PTHR43648:SF1">
    <property type="entry name" value="ELECTRON TRANSFER FLAVOPROTEIN BETA SUBUNIT LYSINE METHYLTRANSFERASE"/>
    <property type="match status" value="1"/>
</dbReference>
<dbReference type="PANTHER" id="PTHR43648">
    <property type="entry name" value="ELECTRON TRANSFER FLAVOPROTEIN BETA SUBUNIT LYSINE METHYLTRANSFERASE"/>
    <property type="match status" value="1"/>
</dbReference>
<dbReference type="GO" id="GO:0032259">
    <property type="term" value="P:methylation"/>
    <property type="evidence" value="ECO:0007669"/>
    <property type="project" value="UniProtKB-KW"/>
</dbReference>
<reference evidence="7" key="2">
    <citation type="submission" date="2021-08" db="EMBL/GenBank/DDBJ databases">
        <authorList>
            <person name="Tani A."/>
            <person name="Ola A."/>
            <person name="Ogura Y."/>
            <person name="Katsura K."/>
            <person name="Hayashi T."/>
        </authorList>
    </citation>
    <scope>NUCLEOTIDE SEQUENCE</scope>
    <source>
        <strain evidence="7">LMG 23639</strain>
    </source>
</reference>
<keyword evidence="3 6" id="KW-0489">Methyltransferase</keyword>
<comment type="function">
    <text evidence="6">Methylates ribosomal protein L11.</text>
</comment>
<evidence type="ECO:0000313" key="8">
    <source>
        <dbReference type="Proteomes" id="UP001055102"/>
    </source>
</evidence>
<evidence type="ECO:0000313" key="7">
    <source>
        <dbReference type="EMBL" id="GJE07890.1"/>
    </source>
</evidence>
<dbReference type="NCBIfam" id="NF001784">
    <property type="entry name" value="PRK00517.2-1"/>
    <property type="match status" value="1"/>
</dbReference>
<sequence>MLEGLPPHRPTHVMRLVTDERAARATTDLLGEIFDPAETAVAAFEAEDGRPWLLEAYFSEEPDEDAIRELIRPIVGAQADTAVFDTIERQDWVRASLEGLKPVRAGRFLVHGAHDRESVRPNDLPIEIEAALAFGTGHHGTTLGCLRALVGVLRRGRPGAVLDVGTGTGILAFAAARALHRTVVAGDLDPEAVATARGNARLNGLAGLVRFYEGPGVRHALAGRPRRFDLVFANILARPLRRLAPSLTSVVAEGGSIVLSGLIERDVPGVLSAYALNGFRLAERGHLEGWATLVLRRGGAAPRPIRRAVV</sequence>
<dbReference type="Proteomes" id="UP001055102">
    <property type="component" value="Unassembled WGS sequence"/>
</dbReference>
<evidence type="ECO:0000256" key="4">
    <source>
        <dbReference type="ARBA" id="ARBA00022679"/>
    </source>
</evidence>
<feature type="binding site" evidence="6">
    <location>
        <position position="165"/>
    </location>
    <ligand>
        <name>S-adenosyl-L-methionine</name>
        <dbReference type="ChEBI" id="CHEBI:59789"/>
    </ligand>
</feature>
<gene>
    <name evidence="7" type="primary">prmC_3</name>
    <name evidence="6" type="synonym">prmA</name>
    <name evidence="7" type="ORF">AOPFMNJM_3222</name>
</gene>
<dbReference type="EC" id="2.1.1.-" evidence="6"/>
<accession>A0ABQ4SXE7</accession>
<organism evidence="7 8">
    <name type="scientific">Methylobacterium jeotgali</name>
    <dbReference type="NCBI Taxonomy" id="381630"/>
    <lineage>
        <taxon>Bacteria</taxon>
        <taxon>Pseudomonadati</taxon>
        <taxon>Pseudomonadota</taxon>
        <taxon>Alphaproteobacteria</taxon>
        <taxon>Hyphomicrobiales</taxon>
        <taxon>Methylobacteriaceae</taxon>
        <taxon>Methylobacterium</taxon>
    </lineage>
</organism>
<reference evidence="7" key="1">
    <citation type="journal article" date="2021" name="Front. Microbiol.">
        <title>Comprehensive Comparative Genomics and Phenotyping of Methylobacterium Species.</title>
        <authorList>
            <person name="Alessa O."/>
            <person name="Ogura Y."/>
            <person name="Fujitani Y."/>
            <person name="Takami H."/>
            <person name="Hayashi T."/>
            <person name="Sahin N."/>
            <person name="Tani A."/>
        </authorList>
    </citation>
    <scope>NUCLEOTIDE SEQUENCE</scope>
    <source>
        <strain evidence="7">LMG 23639</strain>
    </source>
</reference>
<evidence type="ECO:0000256" key="3">
    <source>
        <dbReference type="ARBA" id="ARBA00022603"/>
    </source>
</evidence>
<comment type="caution">
    <text evidence="7">The sequence shown here is derived from an EMBL/GenBank/DDBJ whole genome shotgun (WGS) entry which is preliminary data.</text>
</comment>
<dbReference type="InterPro" id="IPR004498">
    <property type="entry name" value="Ribosomal_PrmA_MeTrfase"/>
</dbReference>
<feature type="binding site" evidence="6">
    <location>
        <position position="142"/>
    </location>
    <ligand>
        <name>S-adenosyl-L-methionine</name>
        <dbReference type="ChEBI" id="CHEBI:59789"/>
    </ligand>
</feature>
<dbReference type="Pfam" id="PF06325">
    <property type="entry name" value="PrmA"/>
    <property type="match status" value="1"/>
</dbReference>
<protein>
    <recommendedName>
        <fullName evidence="6">Ribosomal protein L11 methyltransferase</fullName>
        <shortName evidence="6">L11 Mtase</shortName>
        <ecNumber evidence="6">2.1.1.-</ecNumber>
    </recommendedName>
</protein>
<evidence type="ECO:0000256" key="1">
    <source>
        <dbReference type="ARBA" id="ARBA00009741"/>
    </source>
</evidence>
<dbReference type="HAMAP" id="MF_00735">
    <property type="entry name" value="Methyltr_PrmA"/>
    <property type="match status" value="1"/>
</dbReference>
<dbReference type="EMBL" id="BPQR01000056">
    <property type="protein sequence ID" value="GJE07890.1"/>
    <property type="molecule type" value="Genomic_DNA"/>
</dbReference>
<keyword evidence="2 6" id="KW-0963">Cytoplasm</keyword>
<evidence type="ECO:0000256" key="6">
    <source>
        <dbReference type="HAMAP-Rule" id="MF_00735"/>
    </source>
</evidence>
<keyword evidence="4 6" id="KW-0808">Transferase</keyword>
<feature type="binding site" evidence="6">
    <location>
        <position position="234"/>
    </location>
    <ligand>
        <name>S-adenosyl-L-methionine</name>
        <dbReference type="ChEBI" id="CHEBI:59789"/>
    </ligand>
</feature>
<dbReference type="RefSeq" id="WP_238277279.1">
    <property type="nucleotide sequence ID" value="NZ_BPQR01000056.1"/>
</dbReference>
<evidence type="ECO:0000256" key="2">
    <source>
        <dbReference type="ARBA" id="ARBA00022490"/>
    </source>
</evidence>
<keyword evidence="8" id="KW-1185">Reference proteome</keyword>
<comment type="subcellular location">
    <subcellularLocation>
        <location evidence="6">Cytoplasm</location>
    </subcellularLocation>
</comment>
<feature type="binding site" evidence="6">
    <location>
        <position position="187"/>
    </location>
    <ligand>
        <name>S-adenosyl-L-methionine</name>
        <dbReference type="ChEBI" id="CHEBI:59789"/>
    </ligand>
</feature>
<dbReference type="InterPro" id="IPR050078">
    <property type="entry name" value="Ribosomal_L11_MeTrfase_PrmA"/>
</dbReference>
<dbReference type="SUPFAM" id="SSF53335">
    <property type="entry name" value="S-adenosyl-L-methionine-dependent methyltransferases"/>
    <property type="match status" value="1"/>
</dbReference>
<evidence type="ECO:0000256" key="5">
    <source>
        <dbReference type="ARBA" id="ARBA00022691"/>
    </source>
</evidence>
<dbReference type="InterPro" id="IPR029063">
    <property type="entry name" value="SAM-dependent_MTases_sf"/>
</dbReference>
<name>A0ABQ4SXE7_9HYPH</name>
<dbReference type="CDD" id="cd02440">
    <property type="entry name" value="AdoMet_MTases"/>
    <property type="match status" value="1"/>
</dbReference>
<keyword evidence="5 6" id="KW-0949">S-adenosyl-L-methionine</keyword>
<proteinExistence type="inferred from homology"/>
<dbReference type="GO" id="GO:0008168">
    <property type="term" value="F:methyltransferase activity"/>
    <property type="evidence" value="ECO:0007669"/>
    <property type="project" value="UniProtKB-KW"/>
</dbReference>
<comment type="catalytic activity">
    <reaction evidence="6">
        <text>L-lysyl-[protein] + 3 S-adenosyl-L-methionine = N(6),N(6),N(6)-trimethyl-L-lysyl-[protein] + 3 S-adenosyl-L-homocysteine + 3 H(+)</text>
        <dbReference type="Rhea" id="RHEA:54192"/>
        <dbReference type="Rhea" id="RHEA-COMP:9752"/>
        <dbReference type="Rhea" id="RHEA-COMP:13826"/>
        <dbReference type="ChEBI" id="CHEBI:15378"/>
        <dbReference type="ChEBI" id="CHEBI:29969"/>
        <dbReference type="ChEBI" id="CHEBI:57856"/>
        <dbReference type="ChEBI" id="CHEBI:59789"/>
        <dbReference type="ChEBI" id="CHEBI:61961"/>
    </reaction>
</comment>
<dbReference type="Gene3D" id="3.40.50.150">
    <property type="entry name" value="Vaccinia Virus protein VP39"/>
    <property type="match status" value="1"/>
</dbReference>
<comment type="similarity">
    <text evidence="1 6">Belongs to the methyltransferase superfamily. PrmA family.</text>
</comment>